<comment type="caution">
    <text evidence="2">The sequence shown here is derived from an EMBL/GenBank/DDBJ whole genome shotgun (WGS) entry which is preliminary data.</text>
</comment>
<sequence>MTAVPEFEFRTSSACQYNNNDPRCVEVATNVPGKVAVRSTVTGRTVEFTADEWTDFLGGAKLGEFDVTA</sequence>
<feature type="domain" description="DUF397" evidence="1">
    <location>
        <begin position="9"/>
        <end position="61"/>
    </location>
</feature>
<dbReference type="InterPro" id="IPR007278">
    <property type="entry name" value="DUF397"/>
</dbReference>
<proteinExistence type="predicted"/>
<name>A0ABT2K0Z4_9ACTN</name>
<evidence type="ECO:0000313" key="2">
    <source>
        <dbReference type="EMBL" id="MCT2593636.1"/>
    </source>
</evidence>
<keyword evidence="3" id="KW-1185">Reference proteome</keyword>
<reference evidence="2 3" key="1">
    <citation type="submission" date="2021-10" db="EMBL/GenBank/DDBJ databases">
        <title>Streptomyces gossypii sp. nov., isolated from soil collected from cotton field.</title>
        <authorList>
            <person name="Ge X."/>
            <person name="Chen X."/>
            <person name="Liu W."/>
        </authorList>
    </citation>
    <scope>NUCLEOTIDE SEQUENCE [LARGE SCALE GENOMIC DNA]</scope>
    <source>
        <strain evidence="2 3">N2-109</strain>
    </source>
</reference>
<dbReference type="Pfam" id="PF04149">
    <property type="entry name" value="DUF397"/>
    <property type="match status" value="1"/>
</dbReference>
<evidence type="ECO:0000259" key="1">
    <source>
        <dbReference type="Pfam" id="PF04149"/>
    </source>
</evidence>
<organism evidence="2 3">
    <name type="scientific">Streptomyces gossypii</name>
    <dbReference type="NCBI Taxonomy" id="2883101"/>
    <lineage>
        <taxon>Bacteria</taxon>
        <taxon>Bacillati</taxon>
        <taxon>Actinomycetota</taxon>
        <taxon>Actinomycetes</taxon>
        <taxon>Kitasatosporales</taxon>
        <taxon>Streptomycetaceae</taxon>
        <taxon>Streptomyces</taxon>
    </lineage>
</organism>
<dbReference type="EMBL" id="JAJAGO010000015">
    <property type="protein sequence ID" value="MCT2593636.1"/>
    <property type="molecule type" value="Genomic_DNA"/>
</dbReference>
<dbReference type="RefSeq" id="WP_260221016.1">
    <property type="nucleotide sequence ID" value="NZ_JAJAGO010000015.1"/>
</dbReference>
<dbReference type="Proteomes" id="UP001156389">
    <property type="component" value="Unassembled WGS sequence"/>
</dbReference>
<protein>
    <submittedName>
        <fullName evidence="2">DUF397 domain-containing protein</fullName>
    </submittedName>
</protein>
<accession>A0ABT2K0Z4</accession>
<gene>
    <name evidence="2" type="ORF">LHJ74_27655</name>
</gene>
<evidence type="ECO:0000313" key="3">
    <source>
        <dbReference type="Proteomes" id="UP001156389"/>
    </source>
</evidence>